<reference evidence="1 2" key="1">
    <citation type="submission" date="2024-04" db="EMBL/GenBank/DDBJ databases">
        <title>Defined microbial consortia suppress multidrug-resistant proinflammatory Enterobacteriaceae via ecological control.</title>
        <authorList>
            <person name="Furuichi M."/>
            <person name="Kawaguchi T."/>
            <person name="Pust M."/>
            <person name="Yasuma K."/>
            <person name="Plichta D."/>
            <person name="Hasegawa N."/>
            <person name="Ohya T."/>
            <person name="Bhattarai S."/>
            <person name="Sasajima S."/>
            <person name="Aoto Y."/>
            <person name="Tuganbaev T."/>
            <person name="Yaginuma M."/>
            <person name="Ueda M."/>
            <person name="Okahashi N."/>
            <person name="Amafuji K."/>
            <person name="Kiridooshi Y."/>
            <person name="Sugita K."/>
            <person name="Strazar M."/>
            <person name="Skelly A."/>
            <person name="Suda W."/>
            <person name="Hattori M."/>
            <person name="Nakamoto N."/>
            <person name="Caballero S."/>
            <person name="Norman J."/>
            <person name="Olle B."/>
            <person name="Tanoue T."/>
            <person name="Arita M."/>
            <person name="Bucci V."/>
            <person name="Atarashi K."/>
            <person name="Xavier R."/>
            <person name="Honda K."/>
        </authorList>
    </citation>
    <scope>NUCLEOTIDE SEQUENCE [LARGE SCALE GENOMIC DNA]</scope>
    <source>
        <strain evidence="2">f13</strain>
    </source>
</reference>
<name>A0ABQ0AXL3_9FIRM</name>
<dbReference type="Proteomes" id="UP001600894">
    <property type="component" value="Unassembled WGS sequence"/>
</dbReference>
<gene>
    <name evidence="1" type="ORF">F130042H8_18270</name>
</gene>
<evidence type="ECO:0000313" key="2">
    <source>
        <dbReference type="Proteomes" id="UP001600894"/>
    </source>
</evidence>
<dbReference type="EMBL" id="BAABXL010000001">
    <property type="protein sequence ID" value="GAA6268767.1"/>
    <property type="molecule type" value="Genomic_DNA"/>
</dbReference>
<dbReference type="RefSeq" id="WP_390469755.1">
    <property type="nucleotide sequence ID" value="NZ_BAABXL010000001.1"/>
</dbReference>
<protein>
    <recommendedName>
        <fullName evidence="3">Ethanolamine utilization protein</fullName>
    </recommendedName>
</protein>
<keyword evidence="2" id="KW-1185">Reference proteome</keyword>
<evidence type="ECO:0008006" key="3">
    <source>
        <dbReference type="Google" id="ProtNLM"/>
    </source>
</evidence>
<accession>A0ABQ0AXL3</accession>
<proteinExistence type="predicted"/>
<evidence type="ECO:0000313" key="1">
    <source>
        <dbReference type="EMBL" id="GAA6268767.1"/>
    </source>
</evidence>
<organism evidence="1 2">
    <name type="scientific">Enterocloster alcoholdehydrogenati</name>
    <dbReference type="NCBI Taxonomy" id="2547410"/>
    <lineage>
        <taxon>Bacteria</taxon>
        <taxon>Bacillati</taxon>
        <taxon>Bacillota</taxon>
        <taxon>Clostridia</taxon>
        <taxon>Lachnospirales</taxon>
        <taxon>Lachnospiraceae</taxon>
        <taxon>Enterocloster</taxon>
    </lineage>
</organism>
<comment type="caution">
    <text evidence="1">The sequence shown here is derived from an EMBL/GenBank/DDBJ whole genome shotgun (WGS) entry which is preliminary data.</text>
</comment>
<sequence>MHISEEYLKELVLRILKELDGNNRQKIYMICLDSWRGEYEELLKQLRDSKEYYVCTVIPDDWKGTEYERRLSAFGSCCQVIFRSQANPCDLEQSISLFPIISKDILSKTALCISDTYETSWIADCIEAGGRIIFLRSGIPRFSGREKPAYVNRIMSYYRQVLEYGIEICSHEELKSGRMFQNEPVCSAPYPQEVPKSRKRIITASNVESLASDGILYVQPDDIVTDLAKDRAKFLNIILK</sequence>